<dbReference type="SUPFAM" id="SSF109854">
    <property type="entry name" value="DinB/YfiT-like putative metalloenzymes"/>
    <property type="match status" value="1"/>
</dbReference>
<dbReference type="InterPro" id="IPR024775">
    <property type="entry name" value="DinB-like"/>
</dbReference>
<dbReference type="InterPro" id="IPR034660">
    <property type="entry name" value="DinB/YfiT-like"/>
</dbReference>
<evidence type="ECO:0000313" key="3">
    <source>
        <dbReference type="Proteomes" id="UP000029500"/>
    </source>
</evidence>
<accession>A0A089MCG6</accession>
<dbReference type="GO" id="GO:0016787">
    <property type="term" value="F:hydrolase activity"/>
    <property type="evidence" value="ECO:0007669"/>
    <property type="project" value="UniProtKB-KW"/>
</dbReference>
<dbReference type="OrthoDB" id="9793216at2"/>
<dbReference type="RefSeq" id="WP_025707916.1">
    <property type="nucleotide sequence ID" value="NZ_CP009287.1"/>
</dbReference>
<dbReference type="KEGG" id="pgm:PGRAT_30980"/>
<dbReference type="EMBL" id="CP009287">
    <property type="protein sequence ID" value="AIQ71516.1"/>
    <property type="molecule type" value="Genomic_DNA"/>
</dbReference>
<gene>
    <name evidence="2" type="ORF">PGRAT_30980</name>
</gene>
<proteinExistence type="predicted"/>
<evidence type="ECO:0000259" key="1">
    <source>
        <dbReference type="Pfam" id="PF12867"/>
    </source>
</evidence>
<sequence length="155" mass="17473">MVQTTILGLQSLLKEVPAAFISISPEEAATPRPGGKWSKLQLLGHLCDSAINNMSRFIKVQYEPQPLRLALYDQNEWMAAQQYGSAAQEEVLALWVSLNQAVLRVISSLTRDQLQLVFLQESGETVTLQWLIEDYLEHMKHHLGQIFPGESLQSL</sequence>
<dbReference type="STRING" id="189425.PGRAT_30980"/>
<dbReference type="HOGENOM" id="CLU_105789_4_0_9"/>
<keyword evidence="2" id="KW-0378">Hydrolase</keyword>
<keyword evidence="3" id="KW-1185">Reference proteome</keyword>
<protein>
    <submittedName>
        <fullName evidence="2">Metal-dependent hydrolase</fullName>
    </submittedName>
</protein>
<dbReference type="AlphaFoldDB" id="A0A089MCG6"/>
<reference evidence="2 3" key="1">
    <citation type="submission" date="2014-08" db="EMBL/GenBank/DDBJ databases">
        <title>Comparative genomics of the Paenibacillus odorifer group.</title>
        <authorList>
            <person name="den Bakker H.C."/>
            <person name="Tsai Y.-C."/>
            <person name="Martin N."/>
            <person name="Korlach J."/>
            <person name="Wiedmann M."/>
        </authorList>
    </citation>
    <scope>NUCLEOTIDE SEQUENCE [LARGE SCALE GENOMIC DNA]</scope>
    <source>
        <strain evidence="2 3">DSM 15220</strain>
    </source>
</reference>
<dbReference type="Pfam" id="PF12867">
    <property type="entry name" value="DinB_2"/>
    <property type="match status" value="1"/>
</dbReference>
<dbReference type="Proteomes" id="UP000029500">
    <property type="component" value="Chromosome"/>
</dbReference>
<feature type="domain" description="DinB-like" evidence="1">
    <location>
        <begin position="16"/>
        <end position="146"/>
    </location>
</feature>
<dbReference type="Gene3D" id="1.20.120.450">
    <property type="entry name" value="dinb family like domain"/>
    <property type="match status" value="1"/>
</dbReference>
<organism evidence="2 3">
    <name type="scientific">Paenibacillus graminis</name>
    <dbReference type="NCBI Taxonomy" id="189425"/>
    <lineage>
        <taxon>Bacteria</taxon>
        <taxon>Bacillati</taxon>
        <taxon>Bacillota</taxon>
        <taxon>Bacilli</taxon>
        <taxon>Bacillales</taxon>
        <taxon>Paenibacillaceae</taxon>
        <taxon>Paenibacillus</taxon>
    </lineage>
</organism>
<name>A0A089MCG6_9BACL</name>
<evidence type="ECO:0000313" key="2">
    <source>
        <dbReference type="EMBL" id="AIQ71516.1"/>
    </source>
</evidence>
<dbReference type="eggNOG" id="COG0456">
    <property type="taxonomic scope" value="Bacteria"/>
</dbReference>